<sequence length="177" mass="20118">MVHEMLSSLRERFGGRSSGGLGTRSPGVSCGVYGERGIVVILTKEDESKEKEEDWVEVEFEMWESCKIEKKEFFPEREAEQECNKEEVDSKMEGGENFDQINGISSTENINDGGSPPSKQQQHKKKKPMLGKFGSLLKKKGTSCHKYRNRPVWLNFCPTSRQGTALLQLQLIDIITW</sequence>
<dbReference type="PANTHER" id="PTHR23160:SF20">
    <property type="entry name" value="OS02G0439200 PROTEIN"/>
    <property type="match status" value="1"/>
</dbReference>
<evidence type="ECO:0000313" key="3">
    <source>
        <dbReference type="EMBL" id="KAK7822931.1"/>
    </source>
</evidence>
<feature type="compositionally biased region" description="Polar residues" evidence="2">
    <location>
        <begin position="99"/>
        <end position="112"/>
    </location>
</feature>
<dbReference type="Proteomes" id="UP000237347">
    <property type="component" value="Unassembled WGS sequence"/>
</dbReference>
<name>A0AAW0J949_QUESU</name>
<feature type="region of interest" description="Disordered" evidence="2">
    <location>
        <begin position="78"/>
        <end position="127"/>
    </location>
</feature>
<accession>A0AAW0J949</accession>
<feature type="compositionally biased region" description="Basic and acidic residues" evidence="2">
    <location>
        <begin position="78"/>
        <end position="94"/>
    </location>
</feature>
<dbReference type="PANTHER" id="PTHR23160">
    <property type="entry name" value="SYNAPTONEMAL COMPLEX PROTEIN-RELATED"/>
    <property type="match status" value="1"/>
</dbReference>
<protein>
    <submittedName>
        <fullName evidence="3">Web family protein</fullName>
    </submittedName>
</protein>
<keyword evidence="1" id="KW-0175">Coiled coil</keyword>
<comment type="caution">
    <text evidence="3">The sequence shown here is derived from an EMBL/GenBank/DDBJ whole genome shotgun (WGS) entry which is preliminary data.</text>
</comment>
<evidence type="ECO:0000256" key="1">
    <source>
        <dbReference type="ARBA" id="ARBA00023054"/>
    </source>
</evidence>
<evidence type="ECO:0000313" key="4">
    <source>
        <dbReference type="Proteomes" id="UP000237347"/>
    </source>
</evidence>
<dbReference type="AlphaFoldDB" id="A0AAW0J949"/>
<gene>
    <name evidence="3" type="ORF">CFP56_035961</name>
</gene>
<evidence type="ECO:0000256" key="2">
    <source>
        <dbReference type="SAM" id="MobiDB-lite"/>
    </source>
</evidence>
<dbReference type="EMBL" id="PKMF04000649">
    <property type="protein sequence ID" value="KAK7822931.1"/>
    <property type="molecule type" value="Genomic_DNA"/>
</dbReference>
<dbReference type="GO" id="GO:0007131">
    <property type="term" value="P:reciprocal meiotic recombination"/>
    <property type="evidence" value="ECO:0007669"/>
    <property type="project" value="TreeGrafter"/>
</dbReference>
<reference evidence="3 4" key="1">
    <citation type="journal article" date="2018" name="Sci. Data">
        <title>The draft genome sequence of cork oak.</title>
        <authorList>
            <person name="Ramos A.M."/>
            <person name="Usie A."/>
            <person name="Barbosa P."/>
            <person name="Barros P.M."/>
            <person name="Capote T."/>
            <person name="Chaves I."/>
            <person name="Simoes F."/>
            <person name="Abreu I."/>
            <person name="Carrasquinho I."/>
            <person name="Faro C."/>
            <person name="Guimaraes J.B."/>
            <person name="Mendonca D."/>
            <person name="Nobrega F."/>
            <person name="Rodrigues L."/>
            <person name="Saibo N.J.M."/>
            <person name="Varela M.C."/>
            <person name="Egas C."/>
            <person name="Matos J."/>
            <person name="Miguel C.M."/>
            <person name="Oliveira M.M."/>
            <person name="Ricardo C.P."/>
            <person name="Goncalves S."/>
        </authorList>
    </citation>
    <scope>NUCLEOTIDE SEQUENCE [LARGE SCALE GENOMIC DNA]</scope>
    <source>
        <strain evidence="4">cv. HL8</strain>
    </source>
</reference>
<organism evidence="3 4">
    <name type="scientific">Quercus suber</name>
    <name type="common">Cork oak</name>
    <dbReference type="NCBI Taxonomy" id="58331"/>
    <lineage>
        <taxon>Eukaryota</taxon>
        <taxon>Viridiplantae</taxon>
        <taxon>Streptophyta</taxon>
        <taxon>Embryophyta</taxon>
        <taxon>Tracheophyta</taxon>
        <taxon>Spermatophyta</taxon>
        <taxon>Magnoliopsida</taxon>
        <taxon>eudicotyledons</taxon>
        <taxon>Gunneridae</taxon>
        <taxon>Pentapetalae</taxon>
        <taxon>rosids</taxon>
        <taxon>fabids</taxon>
        <taxon>Fagales</taxon>
        <taxon>Fagaceae</taxon>
        <taxon>Quercus</taxon>
    </lineage>
</organism>
<keyword evidence="4" id="KW-1185">Reference proteome</keyword>
<proteinExistence type="predicted"/>